<dbReference type="GO" id="GO:0003700">
    <property type="term" value="F:DNA-binding transcription factor activity"/>
    <property type="evidence" value="ECO:0007669"/>
    <property type="project" value="TreeGrafter"/>
</dbReference>
<dbReference type="STRING" id="1122949.GCA_000378725_00839"/>
<sequence length="179" mass="21075">MNNKDENILILEKIGNNIRKERIAKNMSLKELSQSLNMSYATVQKYEIGKIEPSIIMIIDIARVLNINVSRLLKIDIEIDISESELKSDINYIKNILEQILINNNNLNITKYKEFVNKTSAEKLNYFFTPVNCEIIFIDNKIKLKTKNGIFDIKESDIEFIYEEIKNFIEFKLLKYENK</sequence>
<proteinExistence type="predicted"/>
<keyword evidence="1" id="KW-0238">DNA-binding</keyword>
<dbReference type="Pfam" id="PF01381">
    <property type="entry name" value="HTH_3"/>
    <property type="match status" value="1"/>
</dbReference>
<dbReference type="GO" id="GO:0005829">
    <property type="term" value="C:cytosol"/>
    <property type="evidence" value="ECO:0007669"/>
    <property type="project" value="TreeGrafter"/>
</dbReference>
<dbReference type="PANTHER" id="PTHR46797:SF1">
    <property type="entry name" value="METHYLPHOSPHONATE SYNTHASE"/>
    <property type="match status" value="1"/>
</dbReference>
<dbReference type="InterPro" id="IPR001387">
    <property type="entry name" value="Cro/C1-type_HTH"/>
</dbReference>
<dbReference type="GO" id="GO:0003677">
    <property type="term" value="F:DNA binding"/>
    <property type="evidence" value="ECO:0007669"/>
    <property type="project" value="UniProtKB-KW"/>
</dbReference>
<dbReference type="SUPFAM" id="SSF47413">
    <property type="entry name" value="lambda repressor-like DNA-binding domains"/>
    <property type="match status" value="1"/>
</dbReference>
<dbReference type="SMART" id="SM00530">
    <property type="entry name" value="HTH_XRE"/>
    <property type="match status" value="1"/>
</dbReference>
<dbReference type="InterPro" id="IPR050807">
    <property type="entry name" value="TransReg_Diox_bact_type"/>
</dbReference>
<accession>A0A379C343</accession>
<evidence type="ECO:0000256" key="1">
    <source>
        <dbReference type="ARBA" id="ARBA00023125"/>
    </source>
</evidence>
<dbReference type="InterPro" id="IPR010982">
    <property type="entry name" value="Lambda_DNA-bd_dom_sf"/>
</dbReference>
<evidence type="ECO:0000313" key="3">
    <source>
        <dbReference type="EMBL" id="SUB56498.1"/>
    </source>
</evidence>
<gene>
    <name evidence="3" type="ORF">NCTC13149_00270</name>
</gene>
<dbReference type="CDD" id="cd00093">
    <property type="entry name" value="HTH_XRE"/>
    <property type="match status" value="1"/>
</dbReference>
<organism evidence="3 4">
    <name type="scientific">Peptoniphilus lacrimalis</name>
    <dbReference type="NCBI Taxonomy" id="33031"/>
    <lineage>
        <taxon>Bacteria</taxon>
        <taxon>Bacillati</taxon>
        <taxon>Bacillota</taxon>
        <taxon>Tissierellia</taxon>
        <taxon>Tissierellales</taxon>
        <taxon>Peptoniphilaceae</taxon>
        <taxon>Peptoniphilus</taxon>
    </lineage>
</organism>
<dbReference type="PROSITE" id="PS50943">
    <property type="entry name" value="HTH_CROC1"/>
    <property type="match status" value="1"/>
</dbReference>
<reference evidence="3 4" key="1">
    <citation type="submission" date="2018-06" db="EMBL/GenBank/DDBJ databases">
        <authorList>
            <consortium name="Pathogen Informatics"/>
            <person name="Doyle S."/>
        </authorList>
    </citation>
    <scope>NUCLEOTIDE SEQUENCE [LARGE SCALE GENOMIC DNA]</scope>
    <source>
        <strain evidence="3 4">NCTC13149</strain>
    </source>
</reference>
<evidence type="ECO:0000313" key="4">
    <source>
        <dbReference type="Proteomes" id="UP000255517"/>
    </source>
</evidence>
<dbReference type="EMBL" id="UGSZ01000001">
    <property type="protein sequence ID" value="SUB56498.1"/>
    <property type="molecule type" value="Genomic_DNA"/>
</dbReference>
<protein>
    <submittedName>
        <fullName evidence="3">Anaerobic benzoate catabolism transcriptional regulator</fullName>
    </submittedName>
</protein>
<dbReference type="AlphaFoldDB" id="A0A379C343"/>
<evidence type="ECO:0000259" key="2">
    <source>
        <dbReference type="PROSITE" id="PS50943"/>
    </source>
</evidence>
<feature type="domain" description="HTH cro/C1-type" evidence="2">
    <location>
        <begin position="18"/>
        <end position="72"/>
    </location>
</feature>
<dbReference type="Gene3D" id="1.10.260.40">
    <property type="entry name" value="lambda repressor-like DNA-binding domains"/>
    <property type="match status" value="1"/>
</dbReference>
<dbReference type="PANTHER" id="PTHR46797">
    <property type="entry name" value="HTH-TYPE TRANSCRIPTIONAL REGULATOR"/>
    <property type="match status" value="1"/>
</dbReference>
<dbReference type="OrthoDB" id="2087471at2"/>
<dbReference type="RefSeq" id="WP_019034666.1">
    <property type="nucleotide sequence ID" value="NZ_JBBNGY010000001.1"/>
</dbReference>
<dbReference type="Proteomes" id="UP000255517">
    <property type="component" value="Unassembled WGS sequence"/>
</dbReference>
<name>A0A379C343_9FIRM</name>